<sequence>MLFAWILTFVLAIFGVASAAPVQTGAGLVAYARSVDSGSESAMALGERAESPELQAFVDRIEDHPFYREEFVSRVLTACVDRWPGYNVFIFDNDHGNFQYSVEDPNALEATAVHDLTFWRYEHFKVVVFKSAGTLEKTGGDGGKTNWQMAGWFSSENDGNKAVFSAPP</sequence>
<dbReference type="HOGENOM" id="CLU_1603917_0_0_1"/>
<accession>K1VU32</accession>
<dbReference type="Proteomes" id="UP000006757">
    <property type="component" value="Unassembled WGS sequence"/>
</dbReference>
<name>K1VU32_TRIAC</name>
<reference evidence="2 3" key="1">
    <citation type="journal article" date="2012" name="Eukaryot. Cell">
        <title>Genome sequence of the Trichosporon asahii environmental strain CBS 8904.</title>
        <authorList>
            <person name="Yang R.Y."/>
            <person name="Li H.T."/>
            <person name="Zhu H."/>
            <person name="Zhou G.P."/>
            <person name="Wang M."/>
            <person name="Wang L."/>
        </authorList>
    </citation>
    <scope>NUCLEOTIDE SEQUENCE [LARGE SCALE GENOMIC DNA]</scope>
    <source>
        <strain evidence="2 3">CBS 8904</strain>
    </source>
</reference>
<comment type="caution">
    <text evidence="2">The sequence shown here is derived from an EMBL/GenBank/DDBJ whole genome shotgun (WGS) entry which is preliminary data.</text>
</comment>
<dbReference type="InParanoid" id="K1VU32"/>
<feature type="signal peptide" evidence="1">
    <location>
        <begin position="1"/>
        <end position="19"/>
    </location>
</feature>
<protein>
    <submittedName>
        <fullName evidence="2">Uncharacterized protein</fullName>
    </submittedName>
</protein>
<proteinExistence type="predicted"/>
<evidence type="ECO:0000313" key="2">
    <source>
        <dbReference type="EMBL" id="EKD00208.1"/>
    </source>
</evidence>
<dbReference type="AlphaFoldDB" id="K1VU32"/>
<feature type="chain" id="PRO_5003854360" evidence="1">
    <location>
        <begin position="20"/>
        <end position="168"/>
    </location>
</feature>
<keyword evidence="1" id="KW-0732">Signal</keyword>
<dbReference type="EMBL" id="AMBO01000346">
    <property type="protein sequence ID" value="EKD00208.1"/>
    <property type="molecule type" value="Genomic_DNA"/>
</dbReference>
<keyword evidence="3" id="KW-1185">Reference proteome</keyword>
<gene>
    <name evidence="2" type="ORF">A1Q2_05551</name>
</gene>
<organism evidence="2 3">
    <name type="scientific">Trichosporon asahii var. asahii (strain CBS 8904)</name>
    <name type="common">Yeast</name>
    <dbReference type="NCBI Taxonomy" id="1220162"/>
    <lineage>
        <taxon>Eukaryota</taxon>
        <taxon>Fungi</taxon>
        <taxon>Dikarya</taxon>
        <taxon>Basidiomycota</taxon>
        <taxon>Agaricomycotina</taxon>
        <taxon>Tremellomycetes</taxon>
        <taxon>Trichosporonales</taxon>
        <taxon>Trichosporonaceae</taxon>
        <taxon>Trichosporon</taxon>
    </lineage>
</organism>
<evidence type="ECO:0000313" key="3">
    <source>
        <dbReference type="Proteomes" id="UP000006757"/>
    </source>
</evidence>
<evidence type="ECO:0000256" key="1">
    <source>
        <dbReference type="SAM" id="SignalP"/>
    </source>
</evidence>